<keyword evidence="6 8" id="KW-1133">Transmembrane helix</keyword>
<dbReference type="GO" id="GO:0009103">
    <property type="term" value="P:lipopolysaccharide biosynthetic process"/>
    <property type="evidence" value="ECO:0007669"/>
    <property type="project" value="UniProtKB-ARBA"/>
</dbReference>
<dbReference type="InterPro" id="IPR038731">
    <property type="entry name" value="RgtA/B/C-like"/>
</dbReference>
<evidence type="ECO:0000256" key="5">
    <source>
        <dbReference type="ARBA" id="ARBA00022692"/>
    </source>
</evidence>
<evidence type="ECO:0000256" key="6">
    <source>
        <dbReference type="ARBA" id="ARBA00022989"/>
    </source>
</evidence>
<feature type="transmembrane region" description="Helical" evidence="8">
    <location>
        <begin position="135"/>
        <end position="155"/>
    </location>
</feature>
<dbReference type="Pfam" id="PF13231">
    <property type="entry name" value="PMT_2"/>
    <property type="match status" value="1"/>
</dbReference>
<evidence type="ECO:0000256" key="3">
    <source>
        <dbReference type="ARBA" id="ARBA00022676"/>
    </source>
</evidence>
<dbReference type="Proteomes" id="UP000230790">
    <property type="component" value="Unassembled WGS sequence"/>
</dbReference>
<feature type="transmembrane region" description="Helical" evidence="8">
    <location>
        <begin position="414"/>
        <end position="433"/>
    </location>
</feature>
<keyword evidence="4" id="KW-0808">Transferase</keyword>
<evidence type="ECO:0000256" key="1">
    <source>
        <dbReference type="ARBA" id="ARBA00004651"/>
    </source>
</evidence>
<comment type="subcellular location">
    <subcellularLocation>
        <location evidence="1">Cell membrane</location>
        <topology evidence="1">Multi-pass membrane protein</topology>
    </subcellularLocation>
</comment>
<reference evidence="10 11" key="1">
    <citation type="submission" date="2017-11" db="EMBL/GenBank/DDBJ databases">
        <title>Evolution of Phototrophy in the Chloroflexi Phylum Driven by Horizontal Gene Transfer.</title>
        <authorList>
            <person name="Ward L.M."/>
            <person name="Hemp J."/>
            <person name="Shih P.M."/>
            <person name="Mcglynn S.E."/>
            <person name="Fischer W."/>
        </authorList>
    </citation>
    <scope>NUCLEOTIDE SEQUENCE [LARGE SCALE GENOMIC DNA]</scope>
    <source>
        <strain evidence="10">JP3_7</strain>
    </source>
</reference>
<dbReference type="EMBL" id="PGTN01000014">
    <property type="protein sequence ID" value="PJF48454.1"/>
    <property type="molecule type" value="Genomic_DNA"/>
</dbReference>
<sequence length="744" mass="81119">MNARAEKICAALIIAASFILFSLYSVLTPLFEASDELWHYPMVQHLATGGGLPVQRAGQTDAEAPWRQEGSQPPLYYWIAAAFSAPFDSSNWRDIRRINPHSDMGVPTRDGNVNVVLHTPAEAWPWERATLAVRAARLASILMSTATVFFAYLVARELFPNDAARRTRDASLLRLASPVIVACTPMFAFISGAINNDNAAVLFSTVGLWWALRLMRLGDLSLKSAVVAGAIAGLGALSKSSALGLVGLFGLAGLLTAVDARRKAQDAPRSLVFRLSSFVFVTLVVTLLISGWWFVRNQALYGDLLGWNAFLDVVGRRDQPASPAQLWSEREGFIWAYWGVFGAMNVIMSPWVYDVLNGLAALAVVGLVLRVASAVLGKAPLRQDAGRQILLCLFWVALVFVALVRWTSLTPASQGRLMFPCIAVISAALAYGWRVLHRHVLLGACAGLAALAIIAPSAFIAPTYTQPPNRWTQRLPLTVNAKFGGAVCLQEAGLETTGVPQPGDEVTLHLNWLLAQPVTRNYSVFVHLIDEHDVIVAQRDMYPGQGSLALSEQPAGRRWSDRYTLRLSPLTPAPKQLRWAVGLYDHATGERLPLANGDDRAIFGAIELGRRTDASPLLRYANGLELLGYALDPSALMPGATLTVTTRWRAARPLPDDLNVSLQLLDDGANKIAQQDLGQMLTQWPAGEEIALTHALAVSDDATPGVYRLLLVWYAPDNFARLPAYDAPGQFVGDQITLTRLRVR</sequence>
<dbReference type="AlphaFoldDB" id="A0A2M8QF86"/>
<feature type="transmembrane region" description="Helical" evidence="8">
    <location>
        <begin position="175"/>
        <end position="193"/>
    </location>
</feature>
<evidence type="ECO:0000256" key="8">
    <source>
        <dbReference type="SAM" id="Phobius"/>
    </source>
</evidence>
<comment type="caution">
    <text evidence="10">The sequence shown here is derived from an EMBL/GenBank/DDBJ whole genome shotgun (WGS) entry which is preliminary data.</text>
</comment>
<evidence type="ECO:0000256" key="7">
    <source>
        <dbReference type="ARBA" id="ARBA00023136"/>
    </source>
</evidence>
<proteinExistence type="predicted"/>
<gene>
    <name evidence="10" type="ORF">CUN48_03395</name>
</gene>
<evidence type="ECO:0000259" key="9">
    <source>
        <dbReference type="Pfam" id="PF13231"/>
    </source>
</evidence>
<dbReference type="PANTHER" id="PTHR33908">
    <property type="entry name" value="MANNOSYLTRANSFERASE YKCB-RELATED"/>
    <property type="match status" value="1"/>
</dbReference>
<keyword evidence="5 8" id="KW-0812">Transmembrane</keyword>
<feature type="transmembrane region" description="Helical" evidence="8">
    <location>
        <begin position="389"/>
        <end position="408"/>
    </location>
</feature>
<feature type="transmembrane region" description="Helical" evidence="8">
    <location>
        <begin position="12"/>
        <end position="31"/>
    </location>
</feature>
<accession>A0A2M8QF86</accession>
<keyword evidence="7 8" id="KW-0472">Membrane</keyword>
<evidence type="ECO:0000313" key="10">
    <source>
        <dbReference type="EMBL" id="PJF48454.1"/>
    </source>
</evidence>
<name>A0A2M8QF86_9CHLR</name>
<feature type="transmembrane region" description="Helical" evidence="8">
    <location>
        <begin position="440"/>
        <end position="460"/>
    </location>
</feature>
<dbReference type="InterPro" id="IPR050297">
    <property type="entry name" value="LipidA_mod_glycosyltrf_83"/>
</dbReference>
<evidence type="ECO:0000256" key="4">
    <source>
        <dbReference type="ARBA" id="ARBA00022679"/>
    </source>
</evidence>
<feature type="transmembrane region" description="Helical" evidence="8">
    <location>
        <begin position="243"/>
        <end position="260"/>
    </location>
</feature>
<organism evidence="10 11">
    <name type="scientific">Candidatus Thermofonsia Clade 3 bacterium</name>
    <dbReference type="NCBI Taxonomy" id="2364212"/>
    <lineage>
        <taxon>Bacteria</taxon>
        <taxon>Bacillati</taxon>
        <taxon>Chloroflexota</taxon>
        <taxon>Candidatus Thermofontia</taxon>
        <taxon>Candidatus Thermofonsia Clade 3</taxon>
    </lineage>
</organism>
<evidence type="ECO:0000313" key="11">
    <source>
        <dbReference type="Proteomes" id="UP000230790"/>
    </source>
</evidence>
<dbReference type="GO" id="GO:0005886">
    <property type="term" value="C:plasma membrane"/>
    <property type="evidence" value="ECO:0007669"/>
    <property type="project" value="UniProtKB-SubCell"/>
</dbReference>
<feature type="transmembrane region" description="Helical" evidence="8">
    <location>
        <begin position="272"/>
        <end position="293"/>
    </location>
</feature>
<keyword evidence="3" id="KW-0328">Glycosyltransferase</keyword>
<feature type="domain" description="Glycosyltransferase RgtA/B/C/D-like" evidence="9">
    <location>
        <begin position="134"/>
        <end position="266"/>
    </location>
</feature>
<evidence type="ECO:0000256" key="2">
    <source>
        <dbReference type="ARBA" id="ARBA00022475"/>
    </source>
</evidence>
<protein>
    <recommendedName>
        <fullName evidence="9">Glycosyltransferase RgtA/B/C/D-like domain-containing protein</fullName>
    </recommendedName>
</protein>
<dbReference type="GO" id="GO:0016763">
    <property type="term" value="F:pentosyltransferase activity"/>
    <property type="evidence" value="ECO:0007669"/>
    <property type="project" value="TreeGrafter"/>
</dbReference>
<keyword evidence="2" id="KW-1003">Cell membrane</keyword>
<dbReference type="PANTHER" id="PTHR33908:SF11">
    <property type="entry name" value="MEMBRANE PROTEIN"/>
    <property type="match status" value="1"/>
</dbReference>